<sequence>MLNISSPQRDIQSLSEIITFADLSCLADQVTDCLPFDSDNASRAGAAAAALVSFASYTGLNADCEPAETVIVDFLADMMHLCSETGMPFCEMLLTASNHFLDEQDT</sequence>
<evidence type="ECO:0000313" key="2">
    <source>
        <dbReference type="EMBL" id="SFU16552.1"/>
    </source>
</evidence>
<organism evidence="1 4">
    <name type="scientific">Kosakonia radicincitans</name>
    <dbReference type="NCBI Taxonomy" id="283686"/>
    <lineage>
        <taxon>Bacteria</taxon>
        <taxon>Pseudomonadati</taxon>
        <taxon>Pseudomonadota</taxon>
        <taxon>Gammaproteobacteria</taxon>
        <taxon>Enterobacterales</taxon>
        <taxon>Enterobacteriaceae</taxon>
        <taxon>Kosakonia</taxon>
    </lineage>
</organism>
<protein>
    <submittedName>
        <fullName evidence="1">Uncharacterized protein</fullName>
    </submittedName>
</protein>
<evidence type="ECO:0000313" key="4">
    <source>
        <dbReference type="Proteomes" id="UP000199173"/>
    </source>
</evidence>
<comment type="caution">
    <text evidence="1">The sequence shown here is derived from an EMBL/GenBank/DDBJ whole genome shotgun (WGS) entry which is preliminary data.</text>
</comment>
<evidence type="ECO:0000313" key="1">
    <source>
        <dbReference type="EMBL" id="SFR26128.1"/>
    </source>
</evidence>
<dbReference type="EMBL" id="FOYJ01000016">
    <property type="protein sequence ID" value="SFR26128.1"/>
    <property type="molecule type" value="Genomic_DNA"/>
</dbReference>
<dbReference type="Proteomes" id="UP000199173">
    <property type="component" value="Unassembled WGS sequence"/>
</dbReference>
<accession>A0AAX2EZ84</accession>
<reference evidence="3 4" key="1">
    <citation type="submission" date="2016-10" db="EMBL/GenBank/DDBJ databases">
        <authorList>
            <person name="Varghese N."/>
            <person name="Submissions S."/>
        </authorList>
    </citation>
    <scope>NUCLEOTIDE SEQUENCE [LARGE SCALE GENOMIC DNA]</scope>
    <source>
        <strain evidence="2 3">NFIX06</strain>
        <strain evidence="1 4">NFIX08</strain>
    </source>
</reference>
<evidence type="ECO:0000313" key="3">
    <source>
        <dbReference type="Proteomes" id="UP000198760"/>
    </source>
</evidence>
<dbReference type="Proteomes" id="UP000198760">
    <property type="component" value="Unassembled WGS sequence"/>
</dbReference>
<name>A0AAX2EZ84_9ENTR</name>
<dbReference type="RefSeq" id="WP_072441125.1">
    <property type="nucleotide sequence ID" value="NZ_FONC01000014.1"/>
</dbReference>
<dbReference type="EMBL" id="FPAV01000019">
    <property type="protein sequence ID" value="SFU16552.1"/>
    <property type="molecule type" value="Genomic_DNA"/>
</dbReference>
<proteinExistence type="predicted"/>
<keyword evidence="3" id="KW-1185">Reference proteome</keyword>
<dbReference type="AlphaFoldDB" id="A0AAX2EZ84"/>
<gene>
    <name evidence="2" type="ORF">SAMN03159428_04883</name>
    <name evidence="1" type="ORF">SAMN03159514_04870</name>
</gene>